<comment type="caution">
    <text evidence="2">The sequence shown here is derived from an EMBL/GenBank/DDBJ whole genome shotgun (WGS) entry which is preliminary data.</text>
</comment>
<dbReference type="AlphaFoldDB" id="A0A9R1X7E6"/>
<sequence>MGWIKMTLIHLMIMKNVGWKRIENLKCYVEALKGIILVRNVRKPCHTSNRTGHMFINEVLNVHPRRCYEMFRLHVPVFRQLCIDLATNYEVQQTPNISIEESVGIFLMNFAHGFSNRFVNFHTVLKVMLKLSADIIKSDANYNDDVPDYILNNPRYHPMFNDCIGAIDGTQEAKYIGRNEYATQNIMVDCDCNMCFTFVWAGWEGIAHDTQIFIEALRSPDLNFPYPTGG</sequence>
<protein>
    <recommendedName>
        <fullName evidence="1">DUF8040 domain-containing protein</fullName>
    </recommendedName>
</protein>
<evidence type="ECO:0000313" key="2">
    <source>
        <dbReference type="EMBL" id="KAJ0198482.1"/>
    </source>
</evidence>
<keyword evidence="3" id="KW-1185">Reference proteome</keyword>
<dbReference type="InterPro" id="IPR045249">
    <property type="entry name" value="HARBI1-like"/>
</dbReference>
<organism evidence="2 3">
    <name type="scientific">Lactuca sativa</name>
    <name type="common">Garden lettuce</name>
    <dbReference type="NCBI Taxonomy" id="4236"/>
    <lineage>
        <taxon>Eukaryota</taxon>
        <taxon>Viridiplantae</taxon>
        <taxon>Streptophyta</taxon>
        <taxon>Embryophyta</taxon>
        <taxon>Tracheophyta</taxon>
        <taxon>Spermatophyta</taxon>
        <taxon>Magnoliopsida</taxon>
        <taxon>eudicotyledons</taxon>
        <taxon>Gunneridae</taxon>
        <taxon>Pentapetalae</taxon>
        <taxon>asterids</taxon>
        <taxon>campanulids</taxon>
        <taxon>Asterales</taxon>
        <taxon>Asteraceae</taxon>
        <taxon>Cichorioideae</taxon>
        <taxon>Cichorieae</taxon>
        <taxon>Lactucinae</taxon>
        <taxon>Lactuca</taxon>
    </lineage>
</organism>
<feature type="domain" description="DUF8040" evidence="1">
    <location>
        <begin position="47"/>
        <end position="120"/>
    </location>
</feature>
<evidence type="ECO:0000259" key="1">
    <source>
        <dbReference type="Pfam" id="PF26138"/>
    </source>
</evidence>
<name>A0A9R1X7E6_LACSA</name>
<evidence type="ECO:0000313" key="3">
    <source>
        <dbReference type="Proteomes" id="UP000235145"/>
    </source>
</evidence>
<accession>A0A9R1X7E6</accession>
<dbReference type="Pfam" id="PF26138">
    <property type="entry name" value="DUF8040"/>
    <property type="match status" value="1"/>
</dbReference>
<proteinExistence type="predicted"/>
<dbReference type="PANTHER" id="PTHR22930:SF278">
    <property type="entry name" value="MYB_SANT-LIKE DOMAIN, HARBINGER TRANSPOSASE-DERIVED NUCLEASE DOMAIN PROTEIN-RELATED"/>
    <property type="match status" value="1"/>
</dbReference>
<gene>
    <name evidence="2" type="ORF">LSAT_V11C700376310</name>
</gene>
<dbReference type="EMBL" id="NBSK02000007">
    <property type="protein sequence ID" value="KAJ0198482.1"/>
    <property type="molecule type" value="Genomic_DNA"/>
</dbReference>
<dbReference type="PANTHER" id="PTHR22930">
    <property type="match status" value="1"/>
</dbReference>
<reference evidence="2 3" key="1">
    <citation type="journal article" date="2017" name="Nat. Commun.">
        <title>Genome assembly with in vitro proximity ligation data and whole-genome triplication in lettuce.</title>
        <authorList>
            <person name="Reyes-Chin-Wo S."/>
            <person name="Wang Z."/>
            <person name="Yang X."/>
            <person name="Kozik A."/>
            <person name="Arikit S."/>
            <person name="Song C."/>
            <person name="Xia L."/>
            <person name="Froenicke L."/>
            <person name="Lavelle D.O."/>
            <person name="Truco M.J."/>
            <person name="Xia R."/>
            <person name="Zhu S."/>
            <person name="Xu C."/>
            <person name="Xu H."/>
            <person name="Xu X."/>
            <person name="Cox K."/>
            <person name="Korf I."/>
            <person name="Meyers B.C."/>
            <person name="Michelmore R.W."/>
        </authorList>
    </citation>
    <scope>NUCLEOTIDE SEQUENCE [LARGE SCALE GENOMIC DNA]</scope>
    <source>
        <strain evidence="3">cv. Salinas</strain>
        <tissue evidence="2">Seedlings</tissue>
    </source>
</reference>
<dbReference type="InterPro" id="IPR058353">
    <property type="entry name" value="DUF8040"/>
</dbReference>
<dbReference type="Proteomes" id="UP000235145">
    <property type="component" value="Unassembled WGS sequence"/>
</dbReference>